<dbReference type="PROSITE" id="PS50279">
    <property type="entry name" value="BPTI_KUNITZ_2"/>
    <property type="match status" value="1"/>
</dbReference>
<evidence type="ECO:0000313" key="18">
    <source>
        <dbReference type="EMBL" id="KAL2084444.1"/>
    </source>
</evidence>
<keyword evidence="11" id="KW-1015">Disulfide bond</keyword>
<reference evidence="18 19" key="1">
    <citation type="submission" date="2024-09" db="EMBL/GenBank/DDBJ databases">
        <title>A chromosome-level genome assembly of Gray's grenadier anchovy, Coilia grayii.</title>
        <authorList>
            <person name="Fu Z."/>
        </authorList>
    </citation>
    <scope>NUCLEOTIDE SEQUENCE [LARGE SCALE GENOMIC DNA]</scope>
    <source>
        <strain evidence="18">G4</strain>
        <tissue evidence="18">Muscle</tissue>
    </source>
</reference>
<keyword evidence="3" id="KW-0272">Extracellular matrix</keyword>
<name>A0ABD1JCF8_9TELE</name>
<accession>A0ABD1JCF8</accession>
<keyword evidence="19" id="KW-1185">Reference proteome</keyword>
<protein>
    <recommendedName>
        <fullName evidence="14">Collagen alpha-1(XXVIII) chain</fullName>
    </recommendedName>
</protein>
<feature type="compositionally biased region" description="Low complexity" evidence="15">
    <location>
        <begin position="551"/>
        <end position="566"/>
    </location>
</feature>
<evidence type="ECO:0000256" key="4">
    <source>
        <dbReference type="ARBA" id="ARBA00022690"/>
    </source>
</evidence>
<organism evidence="18 19">
    <name type="scientific">Coilia grayii</name>
    <name type="common">Gray's grenadier anchovy</name>
    <dbReference type="NCBI Taxonomy" id="363190"/>
    <lineage>
        <taxon>Eukaryota</taxon>
        <taxon>Metazoa</taxon>
        <taxon>Chordata</taxon>
        <taxon>Craniata</taxon>
        <taxon>Vertebrata</taxon>
        <taxon>Euteleostomi</taxon>
        <taxon>Actinopterygii</taxon>
        <taxon>Neopterygii</taxon>
        <taxon>Teleostei</taxon>
        <taxon>Clupei</taxon>
        <taxon>Clupeiformes</taxon>
        <taxon>Clupeoidei</taxon>
        <taxon>Engraulidae</taxon>
        <taxon>Coilinae</taxon>
        <taxon>Coilia</taxon>
    </lineage>
</organism>
<evidence type="ECO:0000256" key="10">
    <source>
        <dbReference type="ARBA" id="ARBA00023119"/>
    </source>
</evidence>
<feature type="domain" description="VWFA" evidence="16">
    <location>
        <begin position="870"/>
        <end position="1053"/>
    </location>
</feature>
<dbReference type="Pfam" id="PF00014">
    <property type="entry name" value="Kunitz_BPTI"/>
    <property type="match status" value="1"/>
</dbReference>
<evidence type="ECO:0000256" key="6">
    <source>
        <dbReference type="ARBA" id="ARBA00022737"/>
    </source>
</evidence>
<dbReference type="InterPro" id="IPR002035">
    <property type="entry name" value="VWF_A"/>
</dbReference>
<evidence type="ECO:0000256" key="1">
    <source>
        <dbReference type="ARBA" id="ARBA00004302"/>
    </source>
</evidence>
<feature type="region of interest" description="Disordered" evidence="15">
    <location>
        <begin position="318"/>
        <end position="843"/>
    </location>
</feature>
<dbReference type="PROSITE" id="PS00280">
    <property type="entry name" value="BPTI_KUNITZ_1"/>
    <property type="match status" value="1"/>
</dbReference>
<evidence type="ECO:0000256" key="15">
    <source>
        <dbReference type="SAM" id="MobiDB-lite"/>
    </source>
</evidence>
<feature type="compositionally biased region" description="Gly residues" evidence="15">
    <location>
        <begin position="490"/>
        <end position="502"/>
    </location>
</feature>
<feature type="domain" description="VWFA" evidence="16">
    <location>
        <begin position="113"/>
        <end position="295"/>
    </location>
</feature>
<dbReference type="InterPro" id="IPR002223">
    <property type="entry name" value="Kunitz_BPTI"/>
</dbReference>
<dbReference type="Pfam" id="PF00092">
    <property type="entry name" value="VWA"/>
    <property type="match status" value="2"/>
</dbReference>
<dbReference type="PANTHER" id="PTHR24023">
    <property type="entry name" value="COLLAGEN ALPHA"/>
    <property type="match status" value="1"/>
</dbReference>
<feature type="compositionally biased region" description="Gly residues" evidence="15">
    <location>
        <begin position="516"/>
        <end position="527"/>
    </location>
</feature>
<dbReference type="Gene3D" id="4.10.410.10">
    <property type="entry name" value="Pancreatic trypsin inhibitor Kunitz domain"/>
    <property type="match status" value="1"/>
</dbReference>
<evidence type="ECO:0000256" key="2">
    <source>
        <dbReference type="ARBA" id="ARBA00022525"/>
    </source>
</evidence>
<dbReference type="InterPro" id="IPR020901">
    <property type="entry name" value="Prtase_inh_Kunz-CS"/>
</dbReference>
<dbReference type="PRINTS" id="PR00759">
    <property type="entry name" value="BASICPTASE"/>
</dbReference>
<evidence type="ECO:0000256" key="9">
    <source>
        <dbReference type="ARBA" id="ARBA00022900"/>
    </source>
</evidence>
<dbReference type="AlphaFoldDB" id="A0ABD1JCF8"/>
<proteinExistence type="inferred from homology"/>
<sequence length="1239" mass="128313">MSWLLRNIYLIISVGVRVVGRPSSIKRSIPLGTTRHRWESADKNLFWSSKSTLRLLHELQVYFNESKGRVTLDSMGKVLLLCLGLLVLSPETGGQRRPAGPRDNNRGQVCPLELAFILDSSESAKLLLFGRQKAFVDAFSRRVAQLQLSGWELDFRLAAIQYSSTVFVDQRFSDWQGLEKFLQSLAQMNYIGQGTYTTYAITNATQLFAQETTPESVRVALLLTDGLDHPRNPDVISAAAEAKSSGIKIFTIGLSDQARQSQSRAKLRAVASAPAQMYVHSLTDTNLEETLLKEISSIAKEGCPKAQPMVCACEKGDRGLPGSPGKKGEAGYDGPPGPKGSRGEPGVDGRPGTDGVEGRSGFKGDKGERGDCGAPGVKGDVGHVGPHGPRGYKGDQGRSGPPGDQGSEGLPGPKGDRGPVGPSGPQGDIGVGFPGQKGDKGSQGRPGPAGIVGVGQPGLPGPPGIAGPQGNQGTPGEGLPGPKGERGYEGPRGGRGPPGTGSKGDKGNPGPPGTQGPVGGPGVGIQGEKGNQGVLGPPGPRGPPGLGIMGPRGNQGLPGEPGLPGERSTGNPGQKGEPGLPGLTGAPGIAGEDGAPGTKGEVGLPGARGLDGPPGRGAPGVKGDKGERGGRGQPGAGGPPGTSGPKGTPGSAGPPGSIGPPGRGMPGAKGDLGPPGPAGHVGEPGVGIQGPKGERGIPGTTGQRGDKGEGYPGPQGAPGEKGSLGEPGPEGRGLPGPKANRGATGLPGFPGATGVGQMGPKGSMGPVGPPGPHGPPGEGIQGPKGDSGYQGLPGPRGPPGEGLPGVKGDRGFPGEKGRRGDKGEYGERGAEGPLGRAGQKGEPGLTRDEVIEIVRSVCGCGVACRVNPLELVFVIDSSESVGPENFDVVKDFVNGLIDRVSVSADVTRVGVILYSHINVVVTSLAQQTMRDDVKNAVRRMTYLGEGTYTGSALHKANEMFRAARPGVRKMAVVITDGQTDTRDEVKLEDAVRVAHTSNIEMFVIGVVNQSDPFFGDFKKELNTMGSDPDDEHVYLISDFNTLPALERQLLKHICETNDGAVFSRVPASHLPPGTRTPWADAREPPERTDTPTFNGDHSRTHLPPGPPGGQEDPTRSGLEVTGRVDGRKSWWYNGGYLPFPHPPPEDLDWPSRTRGHKIPVHRQPPPAPSPPPPPISPTGFIQDEKCKDPLEPGPCRDYVVRWYYDRNANSCARFWFGGCQGNRNQFDTEKSCKTACVGV</sequence>
<keyword evidence="4" id="KW-0646">Protease inhibitor</keyword>
<dbReference type="PANTHER" id="PTHR24023:SF1103">
    <property type="entry name" value="MACROPHAGE RECEPTOR MARCO"/>
    <property type="match status" value="1"/>
</dbReference>
<evidence type="ECO:0000256" key="14">
    <source>
        <dbReference type="ARBA" id="ARBA00070674"/>
    </source>
</evidence>
<dbReference type="InterPro" id="IPR050149">
    <property type="entry name" value="Collagen_superfamily"/>
</dbReference>
<feature type="compositionally biased region" description="Basic and acidic residues" evidence="15">
    <location>
        <begin position="356"/>
        <end position="371"/>
    </location>
</feature>
<feature type="compositionally biased region" description="Low complexity" evidence="15">
    <location>
        <begin position="643"/>
        <end position="655"/>
    </location>
</feature>
<keyword evidence="10" id="KW-0176">Collagen</keyword>
<evidence type="ECO:0000256" key="5">
    <source>
        <dbReference type="ARBA" id="ARBA00022729"/>
    </source>
</evidence>
<dbReference type="FunFam" id="3.40.50.410:FF:000051">
    <property type="entry name" value="Collagen type XXVIII alpha 1 chain"/>
    <property type="match status" value="1"/>
</dbReference>
<dbReference type="PRINTS" id="PR00453">
    <property type="entry name" value="VWFADOMAIN"/>
</dbReference>
<feature type="compositionally biased region" description="Basic and acidic residues" evidence="15">
    <location>
        <begin position="1080"/>
        <end position="1089"/>
    </location>
</feature>
<comment type="subcellular location">
    <subcellularLocation>
        <location evidence="1">Secreted</location>
        <location evidence="1">Extracellular space</location>
        <location evidence="1">Extracellular matrix</location>
        <location evidence="1">Basement membrane</location>
    </subcellularLocation>
</comment>
<dbReference type="EMBL" id="JBHFQA010000017">
    <property type="protein sequence ID" value="KAL2084444.1"/>
    <property type="molecule type" value="Genomic_DNA"/>
</dbReference>
<dbReference type="CDD" id="cd01450">
    <property type="entry name" value="vWFA_subfamily_ECM"/>
    <property type="match status" value="1"/>
</dbReference>
<dbReference type="CDD" id="cd22628">
    <property type="entry name" value="Kunitz_collagen_alpha1_XXVIII"/>
    <property type="match status" value="1"/>
</dbReference>
<dbReference type="InterPro" id="IPR036880">
    <property type="entry name" value="Kunitz_BPTI_sf"/>
</dbReference>
<keyword evidence="7" id="KW-0084">Basement membrane</keyword>
<comment type="caution">
    <text evidence="18">The sequence shown here is derived from an EMBL/GenBank/DDBJ whole genome shotgun (WGS) entry which is preliminary data.</text>
</comment>
<evidence type="ECO:0000259" key="17">
    <source>
        <dbReference type="PROSITE" id="PS50279"/>
    </source>
</evidence>
<feature type="region of interest" description="Disordered" evidence="15">
    <location>
        <begin position="1064"/>
        <end position="1120"/>
    </location>
</feature>
<keyword evidence="8" id="KW-0130">Cell adhesion</keyword>
<keyword evidence="5" id="KW-0732">Signal</keyword>
<gene>
    <name evidence="18" type="ORF">ACEWY4_019962</name>
</gene>
<feature type="domain" description="BPTI/Kunitz inhibitor" evidence="17">
    <location>
        <begin position="1186"/>
        <end position="1236"/>
    </location>
</feature>
<dbReference type="GO" id="GO:0007155">
    <property type="term" value="P:cell adhesion"/>
    <property type="evidence" value="ECO:0007669"/>
    <property type="project" value="UniProtKB-KW"/>
</dbReference>
<evidence type="ECO:0000259" key="16">
    <source>
        <dbReference type="PROSITE" id="PS50234"/>
    </source>
</evidence>
<dbReference type="InterPro" id="IPR036465">
    <property type="entry name" value="vWFA_dom_sf"/>
</dbReference>
<evidence type="ECO:0000313" key="19">
    <source>
        <dbReference type="Proteomes" id="UP001591681"/>
    </source>
</evidence>
<dbReference type="GO" id="GO:0005604">
    <property type="term" value="C:basement membrane"/>
    <property type="evidence" value="ECO:0007669"/>
    <property type="project" value="UniProtKB-SubCell"/>
</dbReference>
<dbReference type="SUPFAM" id="SSF57362">
    <property type="entry name" value="BPTI-like"/>
    <property type="match status" value="1"/>
</dbReference>
<dbReference type="SUPFAM" id="SSF53300">
    <property type="entry name" value="vWA-like"/>
    <property type="match status" value="2"/>
</dbReference>
<evidence type="ECO:0000256" key="3">
    <source>
        <dbReference type="ARBA" id="ARBA00022530"/>
    </source>
</evidence>
<evidence type="ECO:0000256" key="12">
    <source>
        <dbReference type="ARBA" id="ARBA00058139"/>
    </source>
</evidence>
<dbReference type="GO" id="GO:0004867">
    <property type="term" value="F:serine-type endopeptidase inhibitor activity"/>
    <property type="evidence" value="ECO:0007669"/>
    <property type="project" value="UniProtKB-KW"/>
</dbReference>
<dbReference type="Pfam" id="PF01391">
    <property type="entry name" value="Collagen"/>
    <property type="match status" value="3"/>
</dbReference>
<dbReference type="Proteomes" id="UP001591681">
    <property type="component" value="Unassembled WGS sequence"/>
</dbReference>
<keyword evidence="9" id="KW-0722">Serine protease inhibitor</keyword>
<evidence type="ECO:0000256" key="11">
    <source>
        <dbReference type="ARBA" id="ARBA00023157"/>
    </source>
</evidence>
<dbReference type="FunFam" id="4.10.410.10:FF:000020">
    <property type="entry name" value="Collagen, type VI, alpha 3"/>
    <property type="match status" value="1"/>
</dbReference>
<dbReference type="InterPro" id="IPR008160">
    <property type="entry name" value="Collagen"/>
</dbReference>
<dbReference type="SMART" id="SM00327">
    <property type="entry name" value="VWA"/>
    <property type="match status" value="2"/>
</dbReference>
<evidence type="ECO:0000256" key="7">
    <source>
        <dbReference type="ARBA" id="ARBA00022869"/>
    </source>
</evidence>
<dbReference type="PROSITE" id="PS50234">
    <property type="entry name" value="VWFA"/>
    <property type="match status" value="2"/>
</dbReference>
<evidence type="ECO:0000256" key="8">
    <source>
        <dbReference type="ARBA" id="ARBA00022889"/>
    </source>
</evidence>
<keyword evidence="6" id="KW-0677">Repeat</keyword>
<dbReference type="FunFam" id="3.40.50.410:FF:000003">
    <property type="entry name" value="Collagen type VI alpha 3 chain"/>
    <property type="match status" value="1"/>
</dbReference>
<keyword evidence="2" id="KW-0964">Secreted</keyword>
<comment type="function">
    <text evidence="12">May act as a cell-binding protein.</text>
</comment>
<comment type="similarity">
    <text evidence="13">Belongs to the VWA-containing collagen family.</text>
</comment>
<feature type="compositionally biased region" description="Gly residues" evidence="15">
    <location>
        <begin position="631"/>
        <end position="641"/>
    </location>
</feature>
<dbReference type="GO" id="GO:0005581">
    <property type="term" value="C:collagen trimer"/>
    <property type="evidence" value="ECO:0007669"/>
    <property type="project" value="UniProtKB-KW"/>
</dbReference>
<dbReference type="Gene3D" id="3.40.50.410">
    <property type="entry name" value="von Willebrand factor, type A domain"/>
    <property type="match status" value="2"/>
</dbReference>
<feature type="compositionally biased region" description="Basic and acidic residues" evidence="15">
    <location>
        <begin position="807"/>
        <end position="830"/>
    </location>
</feature>
<evidence type="ECO:0000256" key="13">
    <source>
        <dbReference type="ARBA" id="ARBA00061466"/>
    </source>
</evidence>
<dbReference type="SMART" id="SM00131">
    <property type="entry name" value="KU"/>
    <property type="match status" value="1"/>
</dbReference>